<dbReference type="RefSeq" id="WP_189255444.1">
    <property type="nucleotide sequence ID" value="NZ_BMRE01000018.1"/>
</dbReference>
<gene>
    <name evidence="1" type="ORF">GCM10010178_42450</name>
</gene>
<reference evidence="2" key="1">
    <citation type="journal article" date="2019" name="Int. J. Syst. Evol. Microbiol.">
        <title>The Global Catalogue of Microorganisms (GCM) 10K type strain sequencing project: providing services to taxonomists for standard genome sequencing and annotation.</title>
        <authorList>
            <consortium name="The Broad Institute Genomics Platform"/>
            <consortium name="The Broad Institute Genome Sequencing Center for Infectious Disease"/>
            <person name="Wu L."/>
            <person name="Ma J."/>
        </authorList>
    </citation>
    <scope>NUCLEOTIDE SEQUENCE [LARGE SCALE GENOMIC DNA]</scope>
    <source>
        <strain evidence="2">JCM 3296</strain>
    </source>
</reference>
<evidence type="ECO:0000313" key="1">
    <source>
        <dbReference type="EMBL" id="GGU45536.1"/>
    </source>
</evidence>
<sequence length="62" mass="6920">MKVRMLLPVNDFRVGDVVDVPEAVAFLWSSTRMSRLVGGEAKETAFLSGLAKQELLKNLKWA</sequence>
<keyword evidence="2" id="KW-1185">Reference proteome</keyword>
<proteinExistence type="predicted"/>
<accession>A0ABQ2UPN9</accession>
<name>A0ABQ2UPN9_9PSEU</name>
<protein>
    <submittedName>
        <fullName evidence="1">Uncharacterized protein</fullName>
    </submittedName>
</protein>
<evidence type="ECO:0000313" key="2">
    <source>
        <dbReference type="Proteomes" id="UP000649573"/>
    </source>
</evidence>
<comment type="caution">
    <text evidence="1">The sequence shown here is derived from an EMBL/GenBank/DDBJ whole genome shotgun (WGS) entry which is preliminary data.</text>
</comment>
<dbReference type="Proteomes" id="UP000649573">
    <property type="component" value="Unassembled WGS sequence"/>
</dbReference>
<organism evidence="1 2">
    <name type="scientific">Lentzea flava</name>
    <dbReference type="NCBI Taxonomy" id="103732"/>
    <lineage>
        <taxon>Bacteria</taxon>
        <taxon>Bacillati</taxon>
        <taxon>Actinomycetota</taxon>
        <taxon>Actinomycetes</taxon>
        <taxon>Pseudonocardiales</taxon>
        <taxon>Pseudonocardiaceae</taxon>
        <taxon>Lentzea</taxon>
    </lineage>
</organism>
<dbReference type="EMBL" id="BMRE01000018">
    <property type="protein sequence ID" value="GGU45536.1"/>
    <property type="molecule type" value="Genomic_DNA"/>
</dbReference>